<name>A0A5R9GL38_9BACL</name>
<dbReference type="OrthoDB" id="9768303at2"/>
<dbReference type="RefSeq" id="WP_138191238.1">
    <property type="nucleotide sequence ID" value="NZ_VCIW01000001.1"/>
</dbReference>
<keyword evidence="10" id="KW-1185">Reference proteome</keyword>
<dbReference type="Proteomes" id="UP000309676">
    <property type="component" value="Unassembled WGS sequence"/>
</dbReference>
<dbReference type="GO" id="GO:0006281">
    <property type="term" value="P:DNA repair"/>
    <property type="evidence" value="ECO:0007669"/>
    <property type="project" value="UniProtKB-KW"/>
</dbReference>
<evidence type="ECO:0000313" key="10">
    <source>
        <dbReference type="Proteomes" id="UP000309676"/>
    </source>
</evidence>
<evidence type="ECO:0000256" key="2">
    <source>
        <dbReference type="ARBA" id="ARBA00022763"/>
    </source>
</evidence>
<gene>
    <name evidence="9" type="ORF">FE782_00010</name>
</gene>
<proteinExistence type="predicted"/>
<evidence type="ECO:0000256" key="6">
    <source>
        <dbReference type="ARBA" id="ARBA00023125"/>
    </source>
</evidence>
<sequence length="308" mass="36157">MSKFPEFSWSYSRHSCFEDCQLKYYYHYYLSHGGWLFNSATPESAAAYRLKQITNLYLVFGESLHKAAEKLIERISRKQSLPDSDAVQRVIRNDLNRAYAESLDPQRWQQQPKQRIMLHELYYEGALSEKAISTMTERRKACADRLLASKTLQELLHEERAEILEVEKLNTQLIHETKTYVKMDLLYRLGDQYVIADWKTGKENQGHEIQLLQYASYVSEHYGVPAENIVIRLEYLLGGNHEEMYVEAGFEEKMNDFIGESLHWMKAKLDDDYFNKAKPMEHFESARSPFLCKSCNFKQICNRSLAVS</sequence>
<keyword evidence="5" id="KW-0067">ATP-binding</keyword>
<keyword evidence="6" id="KW-0238">DNA-binding</keyword>
<evidence type="ECO:0000313" key="9">
    <source>
        <dbReference type="EMBL" id="TLS53783.1"/>
    </source>
</evidence>
<evidence type="ECO:0000256" key="4">
    <source>
        <dbReference type="ARBA" id="ARBA00022806"/>
    </source>
</evidence>
<dbReference type="AlphaFoldDB" id="A0A5R9GL38"/>
<evidence type="ECO:0000256" key="7">
    <source>
        <dbReference type="ARBA" id="ARBA00023204"/>
    </source>
</evidence>
<organism evidence="9 10">
    <name type="scientific">Paenibacillus antri</name>
    <dbReference type="NCBI Taxonomy" id="2582848"/>
    <lineage>
        <taxon>Bacteria</taxon>
        <taxon>Bacillati</taxon>
        <taxon>Bacillota</taxon>
        <taxon>Bacilli</taxon>
        <taxon>Bacillales</taxon>
        <taxon>Paenibacillaceae</taxon>
        <taxon>Paenibacillus</taxon>
    </lineage>
</organism>
<protein>
    <submittedName>
        <fullName evidence="9">PD-(D/E)XK nuclease family protein</fullName>
    </submittedName>
</protein>
<keyword evidence="7" id="KW-0234">DNA repair</keyword>
<evidence type="ECO:0000256" key="3">
    <source>
        <dbReference type="ARBA" id="ARBA00022801"/>
    </source>
</evidence>
<dbReference type="GO" id="GO:0005524">
    <property type="term" value="F:ATP binding"/>
    <property type="evidence" value="ECO:0007669"/>
    <property type="project" value="UniProtKB-KW"/>
</dbReference>
<reference evidence="9 10" key="1">
    <citation type="submission" date="2019-05" db="EMBL/GenBank/DDBJ databases">
        <authorList>
            <person name="Narsing Rao M.P."/>
            <person name="Li W.J."/>
        </authorList>
    </citation>
    <scope>NUCLEOTIDE SEQUENCE [LARGE SCALE GENOMIC DNA]</scope>
    <source>
        <strain evidence="9 10">SYSU_K30003</strain>
    </source>
</reference>
<accession>A0A5R9GL38</accession>
<evidence type="ECO:0000259" key="8">
    <source>
        <dbReference type="Pfam" id="PF12705"/>
    </source>
</evidence>
<keyword evidence="3" id="KW-0378">Hydrolase</keyword>
<comment type="caution">
    <text evidence="9">The sequence shown here is derived from an EMBL/GenBank/DDBJ whole genome shotgun (WGS) entry which is preliminary data.</text>
</comment>
<feature type="domain" description="PD-(D/E)XK endonuclease-like" evidence="8">
    <location>
        <begin position="8"/>
        <end position="302"/>
    </location>
</feature>
<dbReference type="GO" id="GO:0003677">
    <property type="term" value="F:DNA binding"/>
    <property type="evidence" value="ECO:0007669"/>
    <property type="project" value="UniProtKB-KW"/>
</dbReference>
<dbReference type="Gene3D" id="3.90.320.10">
    <property type="match status" value="1"/>
</dbReference>
<keyword evidence="1" id="KW-0547">Nucleotide-binding</keyword>
<dbReference type="GO" id="GO:0016787">
    <property type="term" value="F:hydrolase activity"/>
    <property type="evidence" value="ECO:0007669"/>
    <property type="project" value="UniProtKB-KW"/>
</dbReference>
<keyword evidence="4" id="KW-0347">Helicase</keyword>
<dbReference type="InterPro" id="IPR038726">
    <property type="entry name" value="PDDEXK_AddAB-type"/>
</dbReference>
<dbReference type="EMBL" id="VCIW01000001">
    <property type="protein sequence ID" value="TLS53783.1"/>
    <property type="molecule type" value="Genomic_DNA"/>
</dbReference>
<dbReference type="Pfam" id="PF12705">
    <property type="entry name" value="PDDEXK_1"/>
    <property type="match status" value="1"/>
</dbReference>
<keyword evidence="2" id="KW-0227">DNA damage</keyword>
<dbReference type="GO" id="GO:0004386">
    <property type="term" value="F:helicase activity"/>
    <property type="evidence" value="ECO:0007669"/>
    <property type="project" value="UniProtKB-KW"/>
</dbReference>
<evidence type="ECO:0000256" key="5">
    <source>
        <dbReference type="ARBA" id="ARBA00022840"/>
    </source>
</evidence>
<evidence type="ECO:0000256" key="1">
    <source>
        <dbReference type="ARBA" id="ARBA00022741"/>
    </source>
</evidence>
<dbReference type="InterPro" id="IPR011604">
    <property type="entry name" value="PDDEXK-like_dom_sf"/>
</dbReference>